<gene>
    <name evidence="1" type="ORF">ACFORG_05545</name>
</gene>
<organism evidence="1 2">
    <name type="scientific">Lutimaribacter marinistellae</name>
    <dbReference type="NCBI Taxonomy" id="1820329"/>
    <lineage>
        <taxon>Bacteria</taxon>
        <taxon>Pseudomonadati</taxon>
        <taxon>Pseudomonadota</taxon>
        <taxon>Alphaproteobacteria</taxon>
        <taxon>Rhodobacterales</taxon>
        <taxon>Roseobacteraceae</taxon>
        <taxon>Lutimaribacter</taxon>
    </lineage>
</organism>
<dbReference type="PANTHER" id="PTHR35145">
    <property type="entry name" value="CYTOPLASMIC PROTEIN-RELATED"/>
    <property type="match status" value="1"/>
</dbReference>
<evidence type="ECO:0000313" key="2">
    <source>
        <dbReference type="Proteomes" id="UP001595629"/>
    </source>
</evidence>
<dbReference type="GO" id="GO:0003677">
    <property type="term" value="F:DNA binding"/>
    <property type="evidence" value="ECO:0007669"/>
    <property type="project" value="UniProtKB-KW"/>
</dbReference>
<dbReference type="RefSeq" id="WP_386734390.1">
    <property type="nucleotide sequence ID" value="NZ_JBHRXI010000004.1"/>
</dbReference>
<dbReference type="InterPro" id="IPR058532">
    <property type="entry name" value="YjbR/MT2646/Rv2570-like"/>
</dbReference>
<comment type="caution">
    <text evidence="1">The sequence shown here is derived from an EMBL/GenBank/DDBJ whole genome shotgun (WGS) entry which is preliminary data.</text>
</comment>
<dbReference type="Gene3D" id="3.90.1150.30">
    <property type="match status" value="1"/>
</dbReference>
<protein>
    <submittedName>
        <fullName evidence="1">MmcQ/YjbR family DNA-binding protein</fullName>
    </submittedName>
</protein>
<reference evidence="2" key="1">
    <citation type="journal article" date="2019" name="Int. J. Syst. Evol. Microbiol.">
        <title>The Global Catalogue of Microorganisms (GCM) 10K type strain sequencing project: providing services to taxonomists for standard genome sequencing and annotation.</title>
        <authorList>
            <consortium name="The Broad Institute Genomics Platform"/>
            <consortium name="The Broad Institute Genome Sequencing Center for Infectious Disease"/>
            <person name="Wu L."/>
            <person name="Ma J."/>
        </authorList>
    </citation>
    <scope>NUCLEOTIDE SEQUENCE [LARGE SCALE GENOMIC DNA]</scope>
    <source>
        <strain evidence="2">KCTC 42911</strain>
    </source>
</reference>
<dbReference type="InterPro" id="IPR007351">
    <property type="entry name" value="YjbR"/>
</dbReference>
<keyword evidence="2" id="KW-1185">Reference proteome</keyword>
<proteinExistence type="predicted"/>
<evidence type="ECO:0000313" key="1">
    <source>
        <dbReference type="EMBL" id="MFC3613218.1"/>
    </source>
</evidence>
<dbReference type="Proteomes" id="UP001595629">
    <property type="component" value="Unassembled WGS sequence"/>
</dbReference>
<accession>A0ABV7TDD7</accession>
<dbReference type="InterPro" id="IPR038056">
    <property type="entry name" value="YjbR-like_sf"/>
</dbReference>
<dbReference type="SUPFAM" id="SSF142906">
    <property type="entry name" value="YjbR-like"/>
    <property type="match status" value="1"/>
</dbReference>
<name>A0ABV7TDD7_9RHOB</name>
<dbReference type="EMBL" id="JBHRXI010000004">
    <property type="protein sequence ID" value="MFC3613218.1"/>
    <property type="molecule type" value="Genomic_DNA"/>
</dbReference>
<sequence length="119" mass="13794">MKRIRDAIIDYGKEEYGIEPDHPFEKYPSYFVLRHKDNDKWFALVMDVPADRIGLEGDERVDILDIKCDPDAIGALRKKAGFFPAYHMNKEHWLTVILDGTVPMDRIKPLIDQSFNLSG</sequence>
<dbReference type="Pfam" id="PF04237">
    <property type="entry name" value="YjbR"/>
    <property type="match status" value="1"/>
</dbReference>
<keyword evidence="1" id="KW-0238">DNA-binding</keyword>
<dbReference type="PANTHER" id="PTHR35145:SF1">
    <property type="entry name" value="CYTOPLASMIC PROTEIN"/>
    <property type="match status" value="1"/>
</dbReference>